<dbReference type="Proteomes" id="UP000299102">
    <property type="component" value="Unassembled WGS sequence"/>
</dbReference>
<dbReference type="OrthoDB" id="8193306at2759"/>
<feature type="compositionally biased region" description="Basic and acidic residues" evidence="1">
    <location>
        <begin position="30"/>
        <end position="44"/>
    </location>
</feature>
<evidence type="ECO:0000256" key="1">
    <source>
        <dbReference type="SAM" id="MobiDB-lite"/>
    </source>
</evidence>
<gene>
    <name evidence="2" type="ORF">EVAR_13817_1</name>
</gene>
<name>A0A4C1U185_EUMVA</name>
<feature type="region of interest" description="Disordered" evidence="1">
    <location>
        <begin position="24"/>
        <end position="44"/>
    </location>
</feature>
<proteinExistence type="predicted"/>
<evidence type="ECO:0000313" key="2">
    <source>
        <dbReference type="EMBL" id="GBP20049.1"/>
    </source>
</evidence>
<organism evidence="2 3">
    <name type="scientific">Eumeta variegata</name>
    <name type="common">Bagworm moth</name>
    <name type="synonym">Eumeta japonica</name>
    <dbReference type="NCBI Taxonomy" id="151549"/>
    <lineage>
        <taxon>Eukaryota</taxon>
        <taxon>Metazoa</taxon>
        <taxon>Ecdysozoa</taxon>
        <taxon>Arthropoda</taxon>
        <taxon>Hexapoda</taxon>
        <taxon>Insecta</taxon>
        <taxon>Pterygota</taxon>
        <taxon>Neoptera</taxon>
        <taxon>Endopterygota</taxon>
        <taxon>Lepidoptera</taxon>
        <taxon>Glossata</taxon>
        <taxon>Ditrysia</taxon>
        <taxon>Tineoidea</taxon>
        <taxon>Psychidae</taxon>
        <taxon>Oiketicinae</taxon>
        <taxon>Eumeta</taxon>
    </lineage>
</organism>
<evidence type="ECO:0000313" key="3">
    <source>
        <dbReference type="Proteomes" id="UP000299102"/>
    </source>
</evidence>
<reference evidence="2 3" key="1">
    <citation type="journal article" date="2019" name="Commun. Biol.">
        <title>The bagworm genome reveals a unique fibroin gene that provides high tensile strength.</title>
        <authorList>
            <person name="Kono N."/>
            <person name="Nakamura H."/>
            <person name="Ohtoshi R."/>
            <person name="Tomita M."/>
            <person name="Numata K."/>
            <person name="Arakawa K."/>
        </authorList>
    </citation>
    <scope>NUCLEOTIDE SEQUENCE [LARGE SCALE GENOMIC DNA]</scope>
</reference>
<sequence>MNLSSRWTRAVEWSGDAIQRTLSRGRPKKTFAESSERSKRRKTEELRLQDVEKLSYATHMVLRASGKSDASKVVKDLTKSPTRARKYRSAFRKSNKEERQQLSSLGALSMYVEAGLTRTQYEIVR</sequence>
<comment type="caution">
    <text evidence="2">The sequence shown here is derived from an EMBL/GenBank/DDBJ whole genome shotgun (WGS) entry which is preliminary data.</text>
</comment>
<keyword evidence="3" id="KW-1185">Reference proteome</keyword>
<dbReference type="EMBL" id="BGZK01000114">
    <property type="protein sequence ID" value="GBP20049.1"/>
    <property type="molecule type" value="Genomic_DNA"/>
</dbReference>
<dbReference type="AlphaFoldDB" id="A0A4C1U185"/>
<protein>
    <submittedName>
        <fullName evidence="2">Uncharacterized protein</fullName>
    </submittedName>
</protein>
<accession>A0A4C1U185</accession>